<protein>
    <submittedName>
        <fullName evidence="1">Uncharacterized protein</fullName>
    </submittedName>
</protein>
<evidence type="ECO:0000313" key="2">
    <source>
        <dbReference type="Proteomes" id="UP001190700"/>
    </source>
</evidence>
<comment type="caution">
    <text evidence="1">The sequence shown here is derived from an EMBL/GenBank/DDBJ whole genome shotgun (WGS) entry which is preliminary data.</text>
</comment>
<dbReference type="AlphaFoldDB" id="A0AAE0BBU0"/>
<sequence length="96" mass="11007">MPPSSDHERLGMWLVCLVTAGSEDWKTRHLRMFALKTNDSLARLQRVHGTMSFSINVMSAASLSSLYREILAMIRQFLVNFGRFFAYHLDGGQQRT</sequence>
<dbReference type="EMBL" id="LGRX02035646">
    <property type="protein sequence ID" value="KAK3233711.1"/>
    <property type="molecule type" value="Genomic_DNA"/>
</dbReference>
<dbReference type="Proteomes" id="UP001190700">
    <property type="component" value="Unassembled WGS sequence"/>
</dbReference>
<gene>
    <name evidence="1" type="ORF">CYMTET_56007</name>
</gene>
<evidence type="ECO:0000313" key="1">
    <source>
        <dbReference type="EMBL" id="KAK3233711.1"/>
    </source>
</evidence>
<reference evidence="1 2" key="1">
    <citation type="journal article" date="2015" name="Genome Biol. Evol.">
        <title>Comparative Genomics of a Bacterivorous Green Alga Reveals Evolutionary Causalities and Consequences of Phago-Mixotrophic Mode of Nutrition.</title>
        <authorList>
            <person name="Burns J.A."/>
            <person name="Paasch A."/>
            <person name="Narechania A."/>
            <person name="Kim E."/>
        </authorList>
    </citation>
    <scope>NUCLEOTIDE SEQUENCE [LARGE SCALE GENOMIC DNA]</scope>
    <source>
        <strain evidence="1 2">PLY_AMNH</strain>
    </source>
</reference>
<name>A0AAE0BBU0_9CHLO</name>
<keyword evidence="2" id="KW-1185">Reference proteome</keyword>
<organism evidence="1 2">
    <name type="scientific">Cymbomonas tetramitiformis</name>
    <dbReference type="NCBI Taxonomy" id="36881"/>
    <lineage>
        <taxon>Eukaryota</taxon>
        <taxon>Viridiplantae</taxon>
        <taxon>Chlorophyta</taxon>
        <taxon>Pyramimonadophyceae</taxon>
        <taxon>Pyramimonadales</taxon>
        <taxon>Pyramimonadaceae</taxon>
        <taxon>Cymbomonas</taxon>
    </lineage>
</organism>
<accession>A0AAE0BBU0</accession>
<proteinExistence type="predicted"/>